<comment type="caution">
    <text evidence="13">The sequence shown here is derived from an EMBL/GenBank/DDBJ whole genome shotgun (WGS) entry which is preliminary data.</text>
</comment>
<keyword evidence="14" id="KW-1185">Reference proteome</keyword>
<keyword evidence="4" id="KW-0812">Transmembrane</keyword>
<dbReference type="InterPro" id="IPR036942">
    <property type="entry name" value="Beta-barrel_TonB_sf"/>
</dbReference>
<dbReference type="Gene3D" id="2.40.170.20">
    <property type="entry name" value="TonB-dependent receptor, beta-barrel domain"/>
    <property type="match status" value="1"/>
</dbReference>
<evidence type="ECO:0000256" key="2">
    <source>
        <dbReference type="ARBA" id="ARBA00022448"/>
    </source>
</evidence>
<dbReference type="PANTHER" id="PTHR30069:SF29">
    <property type="entry name" value="HEMOGLOBIN AND HEMOGLOBIN-HAPTOGLOBIN-BINDING PROTEIN 1-RELATED"/>
    <property type="match status" value="1"/>
</dbReference>
<keyword evidence="8 13" id="KW-0675">Receptor</keyword>
<dbReference type="RefSeq" id="WP_395416365.1">
    <property type="nucleotide sequence ID" value="NZ_JBIPKE010000012.1"/>
</dbReference>
<dbReference type="Pfam" id="PF13715">
    <property type="entry name" value="CarbopepD_reg_2"/>
    <property type="match status" value="1"/>
</dbReference>
<dbReference type="InterPro" id="IPR008969">
    <property type="entry name" value="CarboxyPept-like_regulatory"/>
</dbReference>
<evidence type="ECO:0000313" key="14">
    <source>
        <dbReference type="Proteomes" id="UP001610063"/>
    </source>
</evidence>
<evidence type="ECO:0000256" key="5">
    <source>
        <dbReference type="ARBA" id="ARBA00022729"/>
    </source>
</evidence>
<proteinExistence type="inferred from homology"/>
<organism evidence="13 14">
    <name type="scientific">Marinoscillum luteum</name>
    <dbReference type="NCBI Taxonomy" id="861051"/>
    <lineage>
        <taxon>Bacteria</taxon>
        <taxon>Pseudomonadati</taxon>
        <taxon>Bacteroidota</taxon>
        <taxon>Cytophagia</taxon>
        <taxon>Cytophagales</taxon>
        <taxon>Reichenbachiellaceae</taxon>
        <taxon>Marinoscillum</taxon>
    </lineage>
</organism>
<accession>A0ABW7N535</accession>
<evidence type="ECO:0000259" key="12">
    <source>
        <dbReference type="Pfam" id="PF07715"/>
    </source>
</evidence>
<keyword evidence="3" id="KW-1134">Transmembrane beta strand</keyword>
<keyword evidence="7 10" id="KW-0472">Membrane</keyword>
<reference evidence="13 14" key="1">
    <citation type="journal article" date="2013" name="Int. J. Syst. Evol. Microbiol.">
        <title>Marinoscillum luteum sp. nov., isolated from marine sediment.</title>
        <authorList>
            <person name="Cha I.T."/>
            <person name="Park S.J."/>
            <person name="Kim S.J."/>
            <person name="Kim J.G."/>
            <person name="Jung M.Y."/>
            <person name="Shin K.S."/>
            <person name="Kwon K.K."/>
            <person name="Yang S.H."/>
            <person name="Seo Y.S."/>
            <person name="Rhee S.K."/>
        </authorList>
    </citation>
    <scope>NUCLEOTIDE SEQUENCE [LARGE SCALE GENOMIC DNA]</scope>
    <source>
        <strain evidence="13 14">KCTC 23939</strain>
    </source>
</reference>
<keyword evidence="9" id="KW-0998">Cell outer membrane</keyword>
<dbReference type="InterPro" id="IPR037066">
    <property type="entry name" value="Plug_dom_sf"/>
</dbReference>
<sequence>MIFSLFCTTGTAQEILKRPITLATYTYTLDSALQTAKAQGFPIAYSSSKLPNARCNFKSSQLLFEDFLKALKTQTGINYTVNGNIVAISYEKPTVELQTIRGTVRDLESGEALIGAAVYEPGSLNGVITNSYGYFSLSLSAGEHVVRVSFIGYEDILDTIDLSKGHIRNFMLSQKVNELNEITISAIEPDFNVSSLIPGINTLNLSTEGQIPYFLGEVDVLQGATLLPGIKTLGEDANGLNIRGGSTDQNLILLDEATVYNPNHLYGLISVFNPEAVNNVEIMKGFIPPSYGGRASSVISVHQKEGDDQNYHFTGGIGLVSARFIAEGPIKKKQSSFILSGRQSIFDLSLDNNTSTSFQDLNAKINLKYNKKNTFYFSGYFGNDRNTNTFETVRNWGNRNFSLRWNHLFGRRVFANFSAILSEYNYKITQPREAASFIGKSRIIDYTAKSDWGYVITPKHELKFGGSTIFHRLKPGDRIPFDEQTSSSNPLYLDSEHGVESAIYLSHEATLGKKFSALYGFRISALHYLGAGTIYQYDPELPRSNESITDTLNFGALEIMKSYYGWEPRASVSYRLSEQASVKASYTKSLQYLHLISSTITPAPTDIWKLSDSHIAPTTSHHYSLGIYQNFKDNKWETYVDGYFKRLVNLVQYKDGADLLFNPNPETELLTGMGRAYGLEFFLKKNEGKFTGWLSYTLSRSEIKVAGQFDEETINNGRYFPSNYDKKHDISLVGIYKFLPRLSGSFSFKYNSGRPFTLPLGKYIYEGNLIPHFGNRNQSRLPDYHRLDLSVKWQGKQFKADGTPKRFEDYWTLVVYNAYGRNNVYSYFFKEDKQSGVTTIEPYTIFDSVIPAITYNFKF</sequence>
<dbReference type="Gene3D" id="2.170.130.10">
    <property type="entry name" value="TonB-dependent receptor, plug domain"/>
    <property type="match status" value="1"/>
</dbReference>
<evidence type="ECO:0000256" key="8">
    <source>
        <dbReference type="ARBA" id="ARBA00023170"/>
    </source>
</evidence>
<dbReference type="InterPro" id="IPR012910">
    <property type="entry name" value="Plug_dom"/>
</dbReference>
<dbReference type="PANTHER" id="PTHR30069">
    <property type="entry name" value="TONB-DEPENDENT OUTER MEMBRANE RECEPTOR"/>
    <property type="match status" value="1"/>
</dbReference>
<evidence type="ECO:0000313" key="13">
    <source>
        <dbReference type="EMBL" id="MFH6982697.1"/>
    </source>
</evidence>
<dbReference type="SUPFAM" id="SSF56935">
    <property type="entry name" value="Porins"/>
    <property type="match status" value="1"/>
</dbReference>
<evidence type="ECO:0000259" key="11">
    <source>
        <dbReference type="Pfam" id="PF00593"/>
    </source>
</evidence>
<gene>
    <name evidence="13" type="ORF">ACHKAR_04560</name>
</gene>
<protein>
    <submittedName>
        <fullName evidence="13">TonB-dependent receptor domain-containing protein</fullName>
    </submittedName>
</protein>
<evidence type="ECO:0000256" key="6">
    <source>
        <dbReference type="ARBA" id="ARBA00023077"/>
    </source>
</evidence>
<dbReference type="InterPro" id="IPR000531">
    <property type="entry name" value="Beta-barrel_TonB"/>
</dbReference>
<evidence type="ECO:0000256" key="3">
    <source>
        <dbReference type="ARBA" id="ARBA00022452"/>
    </source>
</evidence>
<comment type="subcellular location">
    <subcellularLocation>
        <location evidence="1">Cell outer membrane</location>
        <topology evidence="1">Multi-pass membrane protein</topology>
    </subcellularLocation>
</comment>
<dbReference type="SUPFAM" id="SSF49464">
    <property type="entry name" value="Carboxypeptidase regulatory domain-like"/>
    <property type="match status" value="1"/>
</dbReference>
<feature type="domain" description="TonB-dependent receptor-like beta-barrel" evidence="11">
    <location>
        <begin position="348"/>
        <end position="813"/>
    </location>
</feature>
<keyword evidence="5" id="KW-0732">Signal</keyword>
<dbReference type="InterPro" id="IPR039426">
    <property type="entry name" value="TonB-dep_rcpt-like"/>
</dbReference>
<evidence type="ECO:0000256" key="4">
    <source>
        <dbReference type="ARBA" id="ARBA00022692"/>
    </source>
</evidence>
<name>A0ABW7N535_9BACT</name>
<keyword evidence="2" id="KW-0813">Transport</keyword>
<dbReference type="Pfam" id="PF00593">
    <property type="entry name" value="TonB_dep_Rec_b-barrel"/>
    <property type="match status" value="1"/>
</dbReference>
<dbReference type="Pfam" id="PF07715">
    <property type="entry name" value="Plug"/>
    <property type="match status" value="1"/>
</dbReference>
<evidence type="ECO:0000256" key="1">
    <source>
        <dbReference type="ARBA" id="ARBA00004571"/>
    </source>
</evidence>
<keyword evidence="6 10" id="KW-0798">TonB box</keyword>
<dbReference type="Gene3D" id="2.60.40.1120">
    <property type="entry name" value="Carboxypeptidase-like, regulatory domain"/>
    <property type="match status" value="1"/>
</dbReference>
<dbReference type="EMBL" id="JBIPKE010000012">
    <property type="protein sequence ID" value="MFH6982697.1"/>
    <property type="molecule type" value="Genomic_DNA"/>
</dbReference>
<evidence type="ECO:0000256" key="7">
    <source>
        <dbReference type="ARBA" id="ARBA00023136"/>
    </source>
</evidence>
<evidence type="ECO:0000256" key="9">
    <source>
        <dbReference type="ARBA" id="ARBA00023237"/>
    </source>
</evidence>
<feature type="domain" description="TonB-dependent receptor plug" evidence="12">
    <location>
        <begin position="227"/>
        <end position="296"/>
    </location>
</feature>
<evidence type="ECO:0000256" key="10">
    <source>
        <dbReference type="RuleBase" id="RU003357"/>
    </source>
</evidence>
<comment type="similarity">
    <text evidence="10">Belongs to the TonB-dependent receptor family.</text>
</comment>
<dbReference type="Proteomes" id="UP001610063">
    <property type="component" value="Unassembled WGS sequence"/>
</dbReference>